<gene>
    <name evidence="9" type="primary">Zc3h6</name>
    <name evidence="9" type="ORF">AK812_SmicGene32526</name>
</gene>
<feature type="region of interest" description="Disordered" evidence="6">
    <location>
        <begin position="320"/>
        <end position="342"/>
    </location>
</feature>
<evidence type="ECO:0000256" key="4">
    <source>
        <dbReference type="ARBA" id="ARBA00022833"/>
    </source>
</evidence>
<dbReference type="Pfam" id="PF18044">
    <property type="entry name" value="zf-CCCH_4"/>
    <property type="match status" value="1"/>
</dbReference>
<feature type="chain" id="PRO_5012209523" evidence="7">
    <location>
        <begin position="23"/>
        <end position="436"/>
    </location>
</feature>
<evidence type="ECO:0000259" key="8">
    <source>
        <dbReference type="PROSITE" id="PS50103"/>
    </source>
</evidence>
<comment type="caution">
    <text evidence="9">The sequence shown here is derived from an EMBL/GenBank/DDBJ whole genome shotgun (WGS) entry which is preliminary data.</text>
</comment>
<feature type="compositionally biased region" description="Acidic residues" evidence="6">
    <location>
        <begin position="165"/>
        <end position="189"/>
    </location>
</feature>
<evidence type="ECO:0000313" key="9">
    <source>
        <dbReference type="EMBL" id="OLP86376.1"/>
    </source>
</evidence>
<evidence type="ECO:0000256" key="7">
    <source>
        <dbReference type="SAM" id="SignalP"/>
    </source>
</evidence>
<feature type="region of interest" description="Disordered" evidence="6">
    <location>
        <begin position="358"/>
        <end position="436"/>
    </location>
</feature>
<accession>A0A1Q9CTX2</accession>
<feature type="compositionally biased region" description="Polar residues" evidence="6">
    <location>
        <begin position="426"/>
        <end position="436"/>
    </location>
</feature>
<evidence type="ECO:0000256" key="1">
    <source>
        <dbReference type="ARBA" id="ARBA00022723"/>
    </source>
</evidence>
<dbReference type="InterPro" id="IPR000571">
    <property type="entry name" value="Znf_CCCH"/>
</dbReference>
<name>A0A1Q9CTX2_SYMMI</name>
<feature type="domain" description="C3H1-type" evidence="8">
    <location>
        <begin position="252"/>
        <end position="279"/>
    </location>
</feature>
<dbReference type="Proteomes" id="UP000186817">
    <property type="component" value="Unassembled WGS sequence"/>
</dbReference>
<sequence>MRPRFKLAELLFMRARCGFTLGDAPADAAVNMTRAKEGRQSAILPNLPTPWKGQKLWLGNCCLGAGTLGQVFRVLHRTNGTGYAVKVMGPLGPLGLLAANRPLSLLGPVGLLGGCPADFAGNRPLGLLGGGPPTLRKNYRPLSLLAFLSGLLPVAVDPREQHHDDDDDDEEEDADEDDNDDDDDDDDDDFETLRVLVDVPDSDVWTKPPAFMATTVFPTRKSLKPCPYHRLGLGIRHAMAQPSKRARFLAAEVDDPICRFFIRGTCSNGAACRFRHEDPANVPCRFFARGACSRGKECLYLHAQVPAKLLQFSQHEDANAAPELQRGSAKASPGSSVAEPRSARSILHRYSASSIAKAAGQEVRIKGRPPPQPAGTSGPAAPQWPVSEVQDYAEEEEEEEEEEFESDPLVQAVDARPKEPEGNPHVTDSATTDPYL</sequence>
<evidence type="ECO:0000313" key="10">
    <source>
        <dbReference type="Proteomes" id="UP000186817"/>
    </source>
</evidence>
<dbReference type="InterPro" id="IPR041367">
    <property type="entry name" value="Znf-CCCH_4"/>
</dbReference>
<dbReference type="SUPFAM" id="SSF90229">
    <property type="entry name" value="CCCH zinc finger"/>
    <property type="match status" value="2"/>
</dbReference>
<proteinExistence type="predicted"/>
<dbReference type="PANTHER" id="PTHR11224:SF10">
    <property type="entry name" value="IP09428P-RELATED"/>
    <property type="match status" value="1"/>
</dbReference>
<keyword evidence="1 5" id="KW-0479">Metal-binding</keyword>
<keyword evidence="2" id="KW-0677">Repeat</keyword>
<dbReference type="InterPro" id="IPR045072">
    <property type="entry name" value="MKRN-like"/>
</dbReference>
<feature type="compositionally biased region" description="Acidic residues" evidence="6">
    <location>
        <begin position="391"/>
        <end position="406"/>
    </location>
</feature>
<evidence type="ECO:0000256" key="5">
    <source>
        <dbReference type="PROSITE-ProRule" id="PRU00723"/>
    </source>
</evidence>
<keyword evidence="4 5" id="KW-0862">Zinc</keyword>
<dbReference type="Pfam" id="PF00642">
    <property type="entry name" value="zf-CCCH"/>
    <property type="match status" value="1"/>
</dbReference>
<keyword evidence="3 5" id="KW-0863">Zinc-finger</keyword>
<evidence type="ECO:0000256" key="6">
    <source>
        <dbReference type="SAM" id="MobiDB-lite"/>
    </source>
</evidence>
<protein>
    <submittedName>
        <fullName evidence="9">Zinc finger CCCH domain-containing protein 6</fullName>
    </submittedName>
</protein>
<dbReference type="SMART" id="SM00356">
    <property type="entry name" value="ZnF_C3H1"/>
    <property type="match status" value="2"/>
</dbReference>
<dbReference type="PROSITE" id="PS50103">
    <property type="entry name" value="ZF_C3H1"/>
    <property type="match status" value="2"/>
</dbReference>
<keyword evidence="10" id="KW-1185">Reference proteome</keyword>
<feature type="zinc finger region" description="C3H1-type" evidence="5">
    <location>
        <begin position="252"/>
        <end position="279"/>
    </location>
</feature>
<feature type="region of interest" description="Disordered" evidence="6">
    <location>
        <begin position="158"/>
        <end position="189"/>
    </location>
</feature>
<dbReference type="GO" id="GO:0000209">
    <property type="term" value="P:protein polyubiquitination"/>
    <property type="evidence" value="ECO:0007669"/>
    <property type="project" value="InterPro"/>
</dbReference>
<feature type="domain" description="C3H1-type" evidence="8">
    <location>
        <begin position="283"/>
        <end position="305"/>
    </location>
</feature>
<dbReference type="Gene3D" id="4.10.1000.10">
    <property type="entry name" value="Zinc finger, CCCH-type"/>
    <property type="match status" value="1"/>
</dbReference>
<organism evidence="9 10">
    <name type="scientific">Symbiodinium microadriaticum</name>
    <name type="common">Dinoflagellate</name>
    <name type="synonym">Zooxanthella microadriatica</name>
    <dbReference type="NCBI Taxonomy" id="2951"/>
    <lineage>
        <taxon>Eukaryota</taxon>
        <taxon>Sar</taxon>
        <taxon>Alveolata</taxon>
        <taxon>Dinophyceae</taxon>
        <taxon>Suessiales</taxon>
        <taxon>Symbiodiniaceae</taxon>
        <taxon>Symbiodinium</taxon>
    </lineage>
</organism>
<dbReference type="InterPro" id="IPR036855">
    <property type="entry name" value="Znf_CCCH_sf"/>
</dbReference>
<dbReference type="EMBL" id="LSRX01000919">
    <property type="protein sequence ID" value="OLP86376.1"/>
    <property type="molecule type" value="Genomic_DNA"/>
</dbReference>
<keyword evidence="7" id="KW-0732">Signal</keyword>
<dbReference type="AlphaFoldDB" id="A0A1Q9CTX2"/>
<dbReference type="OrthoDB" id="415459at2759"/>
<dbReference type="GO" id="GO:0061630">
    <property type="term" value="F:ubiquitin protein ligase activity"/>
    <property type="evidence" value="ECO:0007669"/>
    <property type="project" value="InterPro"/>
</dbReference>
<reference evidence="9 10" key="1">
    <citation type="submission" date="2016-02" db="EMBL/GenBank/DDBJ databases">
        <title>Genome analysis of coral dinoflagellate symbionts highlights evolutionary adaptations to a symbiotic lifestyle.</title>
        <authorList>
            <person name="Aranda M."/>
            <person name="Li Y."/>
            <person name="Liew Y.J."/>
            <person name="Baumgarten S."/>
            <person name="Simakov O."/>
            <person name="Wilson M."/>
            <person name="Piel J."/>
            <person name="Ashoor H."/>
            <person name="Bougouffa S."/>
            <person name="Bajic V.B."/>
            <person name="Ryu T."/>
            <person name="Ravasi T."/>
            <person name="Bayer T."/>
            <person name="Micklem G."/>
            <person name="Kim H."/>
            <person name="Bhak J."/>
            <person name="Lajeunesse T.C."/>
            <person name="Voolstra C.R."/>
        </authorList>
    </citation>
    <scope>NUCLEOTIDE SEQUENCE [LARGE SCALE GENOMIC DNA]</scope>
    <source>
        <strain evidence="9 10">CCMP2467</strain>
    </source>
</reference>
<dbReference type="GO" id="GO:0008270">
    <property type="term" value="F:zinc ion binding"/>
    <property type="evidence" value="ECO:0007669"/>
    <property type="project" value="UniProtKB-KW"/>
</dbReference>
<evidence type="ECO:0000256" key="3">
    <source>
        <dbReference type="ARBA" id="ARBA00022771"/>
    </source>
</evidence>
<feature type="signal peptide" evidence="7">
    <location>
        <begin position="1"/>
        <end position="22"/>
    </location>
</feature>
<evidence type="ECO:0000256" key="2">
    <source>
        <dbReference type="ARBA" id="ARBA00022737"/>
    </source>
</evidence>
<feature type="zinc finger region" description="C3H1-type" evidence="5">
    <location>
        <begin position="283"/>
        <end position="305"/>
    </location>
</feature>
<dbReference type="PANTHER" id="PTHR11224">
    <property type="entry name" value="MAKORIN-RELATED"/>
    <property type="match status" value="1"/>
</dbReference>